<evidence type="ECO:0000259" key="11">
    <source>
        <dbReference type="PROSITE" id="PS50103"/>
    </source>
</evidence>
<dbReference type="GO" id="GO:0005634">
    <property type="term" value="C:nucleus"/>
    <property type="evidence" value="ECO:0007669"/>
    <property type="project" value="TreeGrafter"/>
</dbReference>
<protein>
    <recommendedName>
        <fullName evidence="14">RNA-binding protein 26</fullName>
    </recommendedName>
</protein>
<evidence type="ECO:0000256" key="7">
    <source>
        <dbReference type="PROSITE-ProRule" id="PRU00723"/>
    </source>
</evidence>
<evidence type="ECO:0000256" key="6">
    <source>
        <dbReference type="PROSITE-ProRule" id="PRU00176"/>
    </source>
</evidence>
<proteinExistence type="predicted"/>
<evidence type="ECO:0000313" key="12">
    <source>
        <dbReference type="EMBL" id="KAK0418699.1"/>
    </source>
</evidence>
<feature type="region of interest" description="Disordered" evidence="9">
    <location>
        <begin position="516"/>
        <end position="547"/>
    </location>
</feature>
<feature type="zinc finger region" description="C3H1-type" evidence="7">
    <location>
        <begin position="167"/>
        <end position="195"/>
    </location>
</feature>
<dbReference type="Pfam" id="PF00076">
    <property type="entry name" value="RRM_1"/>
    <property type="match status" value="1"/>
</dbReference>
<organism evidence="12 13">
    <name type="scientific">Steinernema hermaphroditum</name>
    <dbReference type="NCBI Taxonomy" id="289476"/>
    <lineage>
        <taxon>Eukaryota</taxon>
        <taxon>Metazoa</taxon>
        <taxon>Ecdysozoa</taxon>
        <taxon>Nematoda</taxon>
        <taxon>Chromadorea</taxon>
        <taxon>Rhabditida</taxon>
        <taxon>Tylenchina</taxon>
        <taxon>Panagrolaimomorpha</taxon>
        <taxon>Strongyloidoidea</taxon>
        <taxon>Steinernematidae</taxon>
        <taxon>Steinernema</taxon>
    </lineage>
</organism>
<name>A0AA39M303_9BILA</name>
<dbReference type="Proteomes" id="UP001175271">
    <property type="component" value="Unassembled WGS sequence"/>
</dbReference>
<feature type="compositionally biased region" description="Basic and acidic residues" evidence="9">
    <location>
        <begin position="526"/>
        <end position="535"/>
    </location>
</feature>
<dbReference type="GO" id="GO:0008270">
    <property type="term" value="F:zinc ion binding"/>
    <property type="evidence" value="ECO:0007669"/>
    <property type="project" value="UniProtKB-KW"/>
</dbReference>
<evidence type="ECO:0000256" key="8">
    <source>
        <dbReference type="SAM" id="Coils"/>
    </source>
</evidence>
<keyword evidence="13" id="KW-1185">Reference proteome</keyword>
<feature type="region of interest" description="Disordered" evidence="9">
    <location>
        <begin position="124"/>
        <end position="166"/>
    </location>
</feature>
<feature type="domain" description="C3H1-type" evidence="11">
    <location>
        <begin position="167"/>
        <end position="195"/>
    </location>
</feature>
<keyword evidence="4 6" id="KW-0694">RNA-binding</keyword>
<evidence type="ECO:0000256" key="2">
    <source>
        <dbReference type="ARBA" id="ARBA00022771"/>
    </source>
</evidence>
<comment type="function">
    <text evidence="5">May be involved in the turnover of nuclear polyadenylated (pA+) RNA.</text>
</comment>
<dbReference type="Gene3D" id="3.30.70.330">
    <property type="match status" value="1"/>
</dbReference>
<dbReference type="PANTHER" id="PTHR14398">
    <property type="entry name" value="RNA RECOGNITION RRM/RNP DOMAIN"/>
    <property type="match status" value="1"/>
</dbReference>
<sequence>MPVHISDPEKLSAWLVNEIRPLTDADPQVLSKYIIAILRKDKQDHKTFCEEQLEVFLGSKSRAFVDRLFSVVQKDGYLGASSGVSRKAPPRFEPKGGETIKKEAKPLAAVDEVIIINTPSPIPVVGRRDVNGNPRARSRTPPRARSRQRSKSPVRSALNTSSVPPQPAQVVRCRDFEEKGYCTLGDLCRFDHGPDPLVVENPIRRTGHGLLSGYGYVSGGSKAYDVNGNGPAIGAYDPEAPGLNAQRPNERKTMVARVKGPEFEFDEQSEVHHQWGNNRNYRRIYRRADTSNNKCSLVIRRIPEELNVLSKLNEYFSRFGNITNVQVKYQGHPETACIAFATHEEAKAAFMSSDAVLNNRFIRVYWDREGSDAVGTLQQRRYRPFVQYRPHHCVMAYPQYYYMPQPFATIPTKNYSYKSKHYLENEKRNGSQGTTVEERSLIALYRSENVKYSQAISDQWRLLASIKIESDPNKRSTMKASFEKSDEEVRKMQERIVELSDKVKEVQRRTALKRGAQMKLDDDDMDRSAKEPKMEVDDDYGESAAIC</sequence>
<feature type="compositionally biased region" description="Polar residues" evidence="9">
    <location>
        <begin position="153"/>
        <end position="163"/>
    </location>
</feature>
<evidence type="ECO:0000256" key="1">
    <source>
        <dbReference type="ARBA" id="ARBA00022723"/>
    </source>
</evidence>
<keyword evidence="8" id="KW-0175">Coiled coil</keyword>
<feature type="compositionally biased region" description="Basic and acidic residues" evidence="9">
    <location>
        <begin position="90"/>
        <end position="99"/>
    </location>
</feature>
<dbReference type="InterPro" id="IPR002483">
    <property type="entry name" value="PWI_dom"/>
</dbReference>
<evidence type="ECO:0008006" key="14">
    <source>
        <dbReference type="Google" id="ProtNLM"/>
    </source>
</evidence>
<dbReference type="Pfam" id="PF01480">
    <property type="entry name" value="PWI"/>
    <property type="match status" value="1"/>
</dbReference>
<evidence type="ECO:0000256" key="5">
    <source>
        <dbReference type="ARBA" id="ARBA00043866"/>
    </source>
</evidence>
<evidence type="ECO:0000256" key="3">
    <source>
        <dbReference type="ARBA" id="ARBA00022833"/>
    </source>
</evidence>
<keyword evidence="3 7" id="KW-0862">Zinc</keyword>
<feature type="compositionally biased region" description="Basic residues" evidence="9">
    <location>
        <begin position="136"/>
        <end position="152"/>
    </location>
</feature>
<evidence type="ECO:0000256" key="4">
    <source>
        <dbReference type="ARBA" id="ARBA00022884"/>
    </source>
</evidence>
<dbReference type="EMBL" id="JAUCMV010000002">
    <property type="protein sequence ID" value="KAK0418699.1"/>
    <property type="molecule type" value="Genomic_DNA"/>
</dbReference>
<feature type="region of interest" description="Disordered" evidence="9">
    <location>
        <begin position="80"/>
        <end position="99"/>
    </location>
</feature>
<feature type="coiled-coil region" evidence="8">
    <location>
        <begin position="482"/>
        <end position="509"/>
    </location>
</feature>
<dbReference type="Gene3D" id="1.20.1390.10">
    <property type="entry name" value="PWI domain"/>
    <property type="match status" value="1"/>
</dbReference>
<dbReference type="PANTHER" id="PTHR14398:SF0">
    <property type="entry name" value="ZINC FINGER PROTEIN SWM"/>
    <property type="match status" value="1"/>
</dbReference>
<dbReference type="InterPro" id="IPR012677">
    <property type="entry name" value="Nucleotide-bd_a/b_plait_sf"/>
</dbReference>
<comment type="caution">
    <text evidence="12">The sequence shown here is derived from an EMBL/GenBank/DDBJ whole genome shotgun (WGS) entry which is preliminary data.</text>
</comment>
<dbReference type="Pfam" id="PF00642">
    <property type="entry name" value="zf-CCCH"/>
    <property type="match status" value="1"/>
</dbReference>
<dbReference type="PROSITE" id="PS50103">
    <property type="entry name" value="ZF_C3H1"/>
    <property type="match status" value="1"/>
</dbReference>
<keyword evidence="2 7" id="KW-0863">Zinc-finger</keyword>
<accession>A0AA39M303</accession>
<dbReference type="InterPro" id="IPR000571">
    <property type="entry name" value="Znf_CCCH"/>
</dbReference>
<dbReference type="SUPFAM" id="SSF90229">
    <property type="entry name" value="CCCH zinc finger"/>
    <property type="match status" value="1"/>
</dbReference>
<feature type="domain" description="RRM" evidence="10">
    <location>
        <begin position="295"/>
        <end position="369"/>
    </location>
</feature>
<dbReference type="InterPro" id="IPR000504">
    <property type="entry name" value="RRM_dom"/>
</dbReference>
<evidence type="ECO:0000256" key="9">
    <source>
        <dbReference type="SAM" id="MobiDB-lite"/>
    </source>
</evidence>
<gene>
    <name evidence="12" type="ORF">QR680_013723</name>
</gene>
<dbReference type="AlphaFoldDB" id="A0AA39M303"/>
<dbReference type="SUPFAM" id="SSF54928">
    <property type="entry name" value="RNA-binding domain, RBD"/>
    <property type="match status" value="1"/>
</dbReference>
<dbReference type="SMART" id="SM00360">
    <property type="entry name" value="RRM"/>
    <property type="match status" value="1"/>
</dbReference>
<dbReference type="Gene3D" id="4.10.1000.10">
    <property type="entry name" value="Zinc finger, CCCH-type"/>
    <property type="match status" value="1"/>
</dbReference>
<reference evidence="12" key="1">
    <citation type="submission" date="2023-06" db="EMBL/GenBank/DDBJ databases">
        <title>Genomic analysis of the entomopathogenic nematode Steinernema hermaphroditum.</title>
        <authorList>
            <person name="Schwarz E.M."/>
            <person name="Heppert J.K."/>
            <person name="Baniya A."/>
            <person name="Schwartz H.T."/>
            <person name="Tan C.-H."/>
            <person name="Antoshechkin I."/>
            <person name="Sternberg P.W."/>
            <person name="Goodrich-Blair H."/>
            <person name="Dillman A.R."/>
        </authorList>
    </citation>
    <scope>NUCLEOTIDE SEQUENCE</scope>
    <source>
        <strain evidence="12">PS9179</strain>
        <tissue evidence="12">Whole animal</tissue>
    </source>
</reference>
<dbReference type="InterPro" id="IPR035979">
    <property type="entry name" value="RBD_domain_sf"/>
</dbReference>
<evidence type="ECO:0000313" key="13">
    <source>
        <dbReference type="Proteomes" id="UP001175271"/>
    </source>
</evidence>
<evidence type="ECO:0000259" key="10">
    <source>
        <dbReference type="PROSITE" id="PS50102"/>
    </source>
</evidence>
<dbReference type="InterPro" id="IPR036855">
    <property type="entry name" value="Znf_CCCH_sf"/>
</dbReference>
<dbReference type="GO" id="GO:0003723">
    <property type="term" value="F:RNA binding"/>
    <property type="evidence" value="ECO:0007669"/>
    <property type="project" value="UniProtKB-UniRule"/>
</dbReference>
<keyword evidence="1 7" id="KW-0479">Metal-binding</keyword>
<dbReference type="FunFam" id="3.30.70.330:FF:000208">
    <property type="entry name" value="RNA-binding protein 27 isoform X2"/>
    <property type="match status" value="1"/>
</dbReference>
<dbReference type="InterPro" id="IPR045137">
    <property type="entry name" value="RBM26/27"/>
</dbReference>
<dbReference type="SMART" id="SM00356">
    <property type="entry name" value="ZnF_C3H1"/>
    <property type="match status" value="1"/>
</dbReference>
<dbReference type="PROSITE" id="PS50102">
    <property type="entry name" value="RRM"/>
    <property type="match status" value="1"/>
</dbReference>